<reference evidence="1 2" key="1">
    <citation type="submission" date="2016-03" db="EMBL/GenBank/DDBJ databases">
        <title>Fine-scale spatial genetic structure of a fungal parasite of coffee scale insects.</title>
        <authorList>
            <person name="Jackson D."/>
            <person name="Zemenick K.A."/>
            <person name="Malloure B."/>
            <person name="Quandt C.A."/>
            <person name="James T.Y."/>
        </authorList>
    </citation>
    <scope>NUCLEOTIDE SEQUENCE [LARGE SCALE GENOMIC DNA]</scope>
    <source>
        <strain evidence="1 2">UM487</strain>
    </source>
</reference>
<dbReference type="AlphaFoldDB" id="A0A179I7K2"/>
<name>A0A179I7K2_CORDF</name>
<dbReference type="PANTHER" id="PTHR24148">
    <property type="entry name" value="ANKYRIN REPEAT DOMAIN-CONTAINING PROTEIN 39 HOMOLOG-RELATED"/>
    <property type="match status" value="1"/>
</dbReference>
<organism evidence="1 2">
    <name type="scientific">Cordyceps confragosa</name>
    <name type="common">Lecanicillium lecanii</name>
    <dbReference type="NCBI Taxonomy" id="2714763"/>
    <lineage>
        <taxon>Eukaryota</taxon>
        <taxon>Fungi</taxon>
        <taxon>Dikarya</taxon>
        <taxon>Ascomycota</taxon>
        <taxon>Pezizomycotina</taxon>
        <taxon>Sordariomycetes</taxon>
        <taxon>Hypocreomycetidae</taxon>
        <taxon>Hypocreales</taxon>
        <taxon>Cordycipitaceae</taxon>
        <taxon>Akanthomyces</taxon>
    </lineage>
</organism>
<protein>
    <recommendedName>
        <fullName evidence="3">Heterokaryon incompatibility domain-containing protein</fullName>
    </recommendedName>
</protein>
<proteinExistence type="predicted"/>
<evidence type="ECO:0000313" key="2">
    <source>
        <dbReference type="Proteomes" id="UP000243081"/>
    </source>
</evidence>
<evidence type="ECO:0008006" key="3">
    <source>
        <dbReference type="Google" id="ProtNLM"/>
    </source>
</evidence>
<gene>
    <name evidence="1" type="ORF">LLEC1_03550</name>
</gene>
<dbReference type="PANTHER" id="PTHR24148:SF64">
    <property type="entry name" value="HETEROKARYON INCOMPATIBILITY DOMAIN-CONTAINING PROTEIN"/>
    <property type="match status" value="1"/>
</dbReference>
<dbReference type="Pfam" id="PF26639">
    <property type="entry name" value="Het-6_barrel"/>
    <property type="match status" value="1"/>
</dbReference>
<dbReference type="Proteomes" id="UP000243081">
    <property type="component" value="Unassembled WGS sequence"/>
</dbReference>
<evidence type="ECO:0000313" key="1">
    <source>
        <dbReference type="EMBL" id="OAQ97463.1"/>
    </source>
</evidence>
<sequence length="345" mass="38372">MGDQMHDLLQPDYTKSIAEVFATTTQYFILQNKSLDPICGWQTQGRRDLPSWIPDYSLGQTKAGVSIIGEYGKDGIFSASGCAEEGRYDVGTSPPQSWSTLPVTVLCLDSISIISPRCLEDAGFSAIEQIWSRTILDAAHIFCQEAKHLESSIIVVSRAVHSYRKYWELAQPIRLVTPPSSPVSDCTLAAKIIRHKELKFDIINNGNRDFVNMYIHFLLCGSITPTARVYDEDVEVITGLNVPEGPLTSDEDPVWLICEAFEKGMKNRVLAVTSKGSMCVLPEDAQKNDIVCVLHGCSVPVLLRKTPSPTSYMFVSACYMYGFMDGEAIAMHRNRTLVEEEMNLV</sequence>
<dbReference type="OrthoDB" id="3553147at2759"/>
<dbReference type="EMBL" id="LUKN01003411">
    <property type="protein sequence ID" value="OAQ97463.1"/>
    <property type="molecule type" value="Genomic_DNA"/>
</dbReference>
<keyword evidence="2" id="KW-1185">Reference proteome</keyword>
<accession>A0A179I7K2</accession>
<dbReference type="InterPro" id="IPR052895">
    <property type="entry name" value="HetReg/Transcr_Mod"/>
</dbReference>
<comment type="caution">
    <text evidence="1">The sequence shown here is derived from an EMBL/GenBank/DDBJ whole genome shotgun (WGS) entry which is preliminary data.</text>
</comment>